<dbReference type="EMBL" id="BAMD01000015">
    <property type="protein sequence ID" value="GAF02911.1"/>
    <property type="molecule type" value="Genomic_DNA"/>
</dbReference>
<dbReference type="SUPFAM" id="SSF102735">
    <property type="entry name" value="Trigger factor ribosome-binding domain"/>
    <property type="match status" value="1"/>
</dbReference>
<dbReference type="GO" id="GO:0051083">
    <property type="term" value="P:'de novo' cotranslational protein folding"/>
    <property type="evidence" value="ECO:0007669"/>
    <property type="project" value="TreeGrafter"/>
</dbReference>
<gene>
    <name evidence="2" type="ORF">JCM21142_41560</name>
</gene>
<dbReference type="RefSeq" id="WP_027472775.1">
    <property type="nucleotide sequence ID" value="NZ_BAMD01000015.1"/>
</dbReference>
<dbReference type="Proteomes" id="UP000019402">
    <property type="component" value="Unassembled WGS sequence"/>
</dbReference>
<dbReference type="GO" id="GO:0015031">
    <property type="term" value="P:protein transport"/>
    <property type="evidence" value="ECO:0007669"/>
    <property type="project" value="InterPro"/>
</dbReference>
<dbReference type="InterPro" id="IPR027304">
    <property type="entry name" value="Trigger_fact/SurA_dom_sf"/>
</dbReference>
<dbReference type="NCBIfam" id="TIGR00115">
    <property type="entry name" value="tig"/>
    <property type="match status" value="1"/>
</dbReference>
<dbReference type="SUPFAM" id="SSF109998">
    <property type="entry name" value="Triger factor/SurA peptide-binding domain-like"/>
    <property type="match status" value="1"/>
</dbReference>
<dbReference type="GO" id="GO:0043022">
    <property type="term" value="F:ribosome binding"/>
    <property type="evidence" value="ECO:0007669"/>
    <property type="project" value="TreeGrafter"/>
</dbReference>
<dbReference type="PANTHER" id="PTHR30560">
    <property type="entry name" value="TRIGGER FACTOR CHAPERONE AND PEPTIDYL-PROLYL CIS/TRANS ISOMERASE"/>
    <property type="match status" value="1"/>
</dbReference>
<comment type="caution">
    <text evidence="2">The sequence shown here is derived from an EMBL/GenBank/DDBJ whole genome shotgun (WGS) entry which is preliminary data.</text>
</comment>
<dbReference type="STRING" id="869213.GCA_000517085_03343"/>
<sequence>MNISKENIDDLNAVLKLTVEKDDYESRVDEVLKDYRKKANMPGFRPGKVPFGMIKKMYGKHVLAEQVNKIVSDEISKYLFESKLNILGEPLPSETQETIDFETQENFQFNFDVAIAPAFEIKLSKREKLPYYTIEVTDEMLDQQVKQATSRFGTSESAEEATEESMIKGDLVQLDQEAKVLEGGITAEDTVISAVSIKDEETKAKLIGAKAGEVIIISPKKAFEDASQISYMLKVSAEEAEQIDGDFQFTVKEITNYVEAELNQELFDQVLGKDVATNEEEFVAKIKEDLEKTLAFESEYKFSVDAKEKLMKKVKIDLPEAFLKRWILTINHDKEEITPESLEKDMPKYLDDLRWQLIKNEILKVNEIKIEEADVLEVAKKSAKMQFMQYGLSNIPEEHLENYAKDIMNQEEQRRNMSETAAQDKVLAFIKESVKIEEKTVNREEFNKLFENN</sequence>
<organism evidence="2 3">
    <name type="scientific">Saccharicrinis fermentans DSM 9555 = JCM 21142</name>
    <dbReference type="NCBI Taxonomy" id="869213"/>
    <lineage>
        <taxon>Bacteria</taxon>
        <taxon>Pseudomonadati</taxon>
        <taxon>Bacteroidota</taxon>
        <taxon>Bacteroidia</taxon>
        <taxon>Marinilabiliales</taxon>
        <taxon>Marinilabiliaceae</taxon>
        <taxon>Saccharicrinis</taxon>
    </lineage>
</organism>
<protein>
    <submittedName>
        <fullName evidence="2">Trigger factor</fullName>
    </submittedName>
</protein>
<keyword evidence="3" id="KW-1185">Reference proteome</keyword>
<dbReference type="GO" id="GO:0003755">
    <property type="term" value="F:peptidyl-prolyl cis-trans isomerase activity"/>
    <property type="evidence" value="ECO:0007669"/>
    <property type="project" value="TreeGrafter"/>
</dbReference>
<dbReference type="Gene3D" id="3.30.70.1050">
    <property type="entry name" value="Trigger factor ribosome-binding domain"/>
    <property type="match status" value="1"/>
</dbReference>
<feature type="domain" description="Trigger factor ribosome-binding bacterial" evidence="1">
    <location>
        <begin position="1"/>
        <end position="147"/>
    </location>
</feature>
<evidence type="ECO:0000259" key="1">
    <source>
        <dbReference type="Pfam" id="PF05697"/>
    </source>
</evidence>
<dbReference type="InterPro" id="IPR037041">
    <property type="entry name" value="Trigger_fac_C_sf"/>
</dbReference>
<evidence type="ECO:0000313" key="3">
    <source>
        <dbReference type="Proteomes" id="UP000019402"/>
    </source>
</evidence>
<name>W7YEN1_9BACT</name>
<reference evidence="2 3" key="1">
    <citation type="journal article" date="2014" name="Genome Announc.">
        <title>Draft Genome Sequence of Cytophaga fermentans JCM 21142T, a Facultative Anaerobe Isolated from Marine Mud.</title>
        <authorList>
            <person name="Starns D."/>
            <person name="Oshima K."/>
            <person name="Suda W."/>
            <person name="Iino T."/>
            <person name="Yuki M."/>
            <person name="Inoue J."/>
            <person name="Kitamura K."/>
            <person name="Iida T."/>
            <person name="Darby A."/>
            <person name="Hattori M."/>
            <person name="Ohkuma M."/>
        </authorList>
    </citation>
    <scope>NUCLEOTIDE SEQUENCE [LARGE SCALE GENOMIC DNA]</scope>
    <source>
        <strain evidence="2 3">JCM 21142</strain>
    </source>
</reference>
<dbReference type="PIRSF" id="PIRSF003095">
    <property type="entry name" value="Trigger_factor"/>
    <property type="match status" value="1"/>
</dbReference>
<dbReference type="InterPro" id="IPR008881">
    <property type="entry name" value="Trigger_fac_ribosome-bd_bac"/>
</dbReference>
<dbReference type="PANTHER" id="PTHR30560:SF3">
    <property type="entry name" value="TRIGGER FACTOR-LIKE PROTEIN TIG, CHLOROPLASTIC"/>
    <property type="match status" value="1"/>
</dbReference>
<dbReference type="InterPro" id="IPR036611">
    <property type="entry name" value="Trigger_fac_ribosome-bd_sf"/>
</dbReference>
<evidence type="ECO:0000313" key="2">
    <source>
        <dbReference type="EMBL" id="GAF02911.1"/>
    </source>
</evidence>
<dbReference type="Gene3D" id="1.10.3120.10">
    <property type="entry name" value="Trigger factor, C-terminal domain"/>
    <property type="match status" value="1"/>
</dbReference>
<dbReference type="AlphaFoldDB" id="W7YEN1"/>
<proteinExistence type="predicted"/>
<dbReference type="GO" id="GO:0043335">
    <property type="term" value="P:protein unfolding"/>
    <property type="evidence" value="ECO:0007669"/>
    <property type="project" value="TreeGrafter"/>
</dbReference>
<dbReference type="eggNOG" id="COG0544">
    <property type="taxonomic scope" value="Bacteria"/>
</dbReference>
<accession>W7YEN1</accession>
<dbReference type="InterPro" id="IPR005215">
    <property type="entry name" value="Trig_fac"/>
</dbReference>
<dbReference type="OrthoDB" id="9767721at2"/>
<dbReference type="Pfam" id="PF05697">
    <property type="entry name" value="Trigger_N"/>
    <property type="match status" value="1"/>
</dbReference>
<dbReference type="GO" id="GO:0044183">
    <property type="term" value="F:protein folding chaperone"/>
    <property type="evidence" value="ECO:0007669"/>
    <property type="project" value="TreeGrafter"/>
</dbReference>